<name>A0ABR6GRS5_9BURK</name>
<dbReference type="GO" id="GO:0003677">
    <property type="term" value="F:DNA binding"/>
    <property type="evidence" value="ECO:0007669"/>
    <property type="project" value="UniProtKB-KW"/>
</dbReference>
<dbReference type="InterPro" id="IPR001789">
    <property type="entry name" value="Sig_transdc_resp-reg_receiver"/>
</dbReference>
<feature type="modified residue" description="4-aspartylphosphate" evidence="2">
    <location>
        <position position="52"/>
    </location>
</feature>
<protein>
    <submittedName>
        <fullName evidence="6">DNA-binding response OmpR family regulator</fullName>
    </submittedName>
</protein>
<dbReference type="SUPFAM" id="SSF52172">
    <property type="entry name" value="CheY-like"/>
    <property type="match status" value="1"/>
</dbReference>
<evidence type="ECO:0000259" key="4">
    <source>
        <dbReference type="PROSITE" id="PS50110"/>
    </source>
</evidence>
<comment type="caution">
    <text evidence="6">The sequence shown here is derived from an EMBL/GenBank/DDBJ whole genome shotgun (WGS) entry which is preliminary data.</text>
</comment>
<dbReference type="CDD" id="cd00383">
    <property type="entry name" value="trans_reg_C"/>
    <property type="match status" value="1"/>
</dbReference>
<dbReference type="PROSITE" id="PS50110">
    <property type="entry name" value="RESPONSE_REGULATORY"/>
    <property type="match status" value="1"/>
</dbReference>
<keyword evidence="1 3" id="KW-0238">DNA-binding</keyword>
<keyword evidence="2" id="KW-0597">Phosphoprotein</keyword>
<dbReference type="Pfam" id="PF00072">
    <property type="entry name" value="Response_reg"/>
    <property type="match status" value="1"/>
</dbReference>
<sequence>MNRIALVEDHARLAALVRQSLQAAGIPTDVFPTLEAAWQGLQAIDYAALVVDRGLPDGDGLNLVRRLRAAGTGTPCLMLTARDALHDRLEGLDSGADDYLTKPFPMEELVARVRALLRRPAALQPDRPAFGDIHLQMEEGRLGCGDESISLSPSEQQILLSLVRQEGRTVRRGTLEAAAWGLSEAVTPNALDVALHRLRRKLLGIGSRLQIVNIRTQGYALREDDPPL</sequence>
<evidence type="ECO:0000313" key="6">
    <source>
        <dbReference type="EMBL" id="MBB3194740.1"/>
    </source>
</evidence>
<dbReference type="PANTHER" id="PTHR48111:SF36">
    <property type="entry name" value="TRANSCRIPTIONAL REGULATORY PROTEIN CUTR"/>
    <property type="match status" value="1"/>
</dbReference>
<dbReference type="InterPro" id="IPR039420">
    <property type="entry name" value="WalR-like"/>
</dbReference>
<evidence type="ECO:0000313" key="7">
    <source>
        <dbReference type="Proteomes" id="UP000574369"/>
    </source>
</evidence>
<evidence type="ECO:0000256" key="3">
    <source>
        <dbReference type="PROSITE-ProRule" id="PRU01091"/>
    </source>
</evidence>
<gene>
    <name evidence="6" type="ORF">FHS28_002136</name>
</gene>
<dbReference type="PROSITE" id="PS51755">
    <property type="entry name" value="OMPR_PHOB"/>
    <property type="match status" value="1"/>
</dbReference>
<dbReference type="Proteomes" id="UP000574369">
    <property type="component" value="Unassembled WGS sequence"/>
</dbReference>
<evidence type="ECO:0000256" key="2">
    <source>
        <dbReference type="PROSITE-ProRule" id="PRU00169"/>
    </source>
</evidence>
<dbReference type="Pfam" id="PF00486">
    <property type="entry name" value="Trans_reg_C"/>
    <property type="match status" value="1"/>
</dbReference>
<dbReference type="RefSeq" id="WP_088452844.1">
    <property type="nucleotide sequence ID" value="NZ_JACHXO010000003.1"/>
</dbReference>
<dbReference type="EMBL" id="JACHXO010000003">
    <property type="protein sequence ID" value="MBB3194740.1"/>
    <property type="molecule type" value="Genomic_DNA"/>
</dbReference>
<feature type="domain" description="Response regulatory" evidence="4">
    <location>
        <begin position="3"/>
        <end position="117"/>
    </location>
</feature>
<dbReference type="SMART" id="SM00448">
    <property type="entry name" value="REC"/>
    <property type="match status" value="1"/>
</dbReference>
<dbReference type="Gene3D" id="6.10.250.690">
    <property type="match status" value="1"/>
</dbReference>
<dbReference type="Gene3D" id="1.10.10.10">
    <property type="entry name" value="Winged helix-like DNA-binding domain superfamily/Winged helix DNA-binding domain"/>
    <property type="match status" value="1"/>
</dbReference>
<dbReference type="PANTHER" id="PTHR48111">
    <property type="entry name" value="REGULATOR OF RPOS"/>
    <property type="match status" value="1"/>
</dbReference>
<keyword evidence="7" id="KW-1185">Reference proteome</keyword>
<dbReference type="InterPro" id="IPR016032">
    <property type="entry name" value="Sig_transdc_resp-reg_C-effctor"/>
</dbReference>
<proteinExistence type="predicted"/>
<organism evidence="6 7">
    <name type="scientific">Roseateles terrae</name>
    <dbReference type="NCBI Taxonomy" id="431060"/>
    <lineage>
        <taxon>Bacteria</taxon>
        <taxon>Pseudomonadati</taxon>
        <taxon>Pseudomonadota</taxon>
        <taxon>Betaproteobacteria</taxon>
        <taxon>Burkholderiales</taxon>
        <taxon>Sphaerotilaceae</taxon>
        <taxon>Roseateles</taxon>
    </lineage>
</organism>
<feature type="domain" description="OmpR/PhoB-type" evidence="5">
    <location>
        <begin position="125"/>
        <end position="223"/>
    </location>
</feature>
<evidence type="ECO:0000259" key="5">
    <source>
        <dbReference type="PROSITE" id="PS51755"/>
    </source>
</evidence>
<feature type="DNA-binding region" description="OmpR/PhoB-type" evidence="3">
    <location>
        <begin position="125"/>
        <end position="223"/>
    </location>
</feature>
<evidence type="ECO:0000256" key="1">
    <source>
        <dbReference type="ARBA" id="ARBA00023125"/>
    </source>
</evidence>
<dbReference type="SMART" id="SM00862">
    <property type="entry name" value="Trans_reg_C"/>
    <property type="match status" value="1"/>
</dbReference>
<dbReference type="InterPro" id="IPR036388">
    <property type="entry name" value="WH-like_DNA-bd_sf"/>
</dbReference>
<dbReference type="Gene3D" id="3.40.50.2300">
    <property type="match status" value="1"/>
</dbReference>
<dbReference type="SUPFAM" id="SSF46894">
    <property type="entry name" value="C-terminal effector domain of the bipartite response regulators"/>
    <property type="match status" value="1"/>
</dbReference>
<accession>A0ABR6GRS5</accession>
<dbReference type="InterPro" id="IPR001867">
    <property type="entry name" value="OmpR/PhoB-type_DNA-bd"/>
</dbReference>
<dbReference type="InterPro" id="IPR011006">
    <property type="entry name" value="CheY-like_superfamily"/>
</dbReference>
<reference evidence="6 7" key="1">
    <citation type="submission" date="2020-08" db="EMBL/GenBank/DDBJ databases">
        <title>Genomic Encyclopedia of Type Strains, Phase III (KMG-III): the genomes of soil and plant-associated and newly described type strains.</title>
        <authorList>
            <person name="Whitman W."/>
        </authorList>
    </citation>
    <scope>NUCLEOTIDE SEQUENCE [LARGE SCALE GENOMIC DNA]</scope>
    <source>
        <strain evidence="6 7">CECT 7247</strain>
    </source>
</reference>